<dbReference type="Pfam" id="PF01981">
    <property type="entry name" value="PTH2"/>
    <property type="match status" value="1"/>
</dbReference>
<dbReference type="InterPro" id="IPR002833">
    <property type="entry name" value="PTH2"/>
</dbReference>
<dbReference type="OrthoDB" id="201213at2759"/>
<dbReference type="HOGENOM" id="CLU_824288_0_0_1"/>
<dbReference type="InterPro" id="IPR042237">
    <property type="entry name" value="PTRHD1"/>
</dbReference>
<dbReference type="InParanoid" id="F8QG05"/>
<dbReference type="SUPFAM" id="SSF102462">
    <property type="entry name" value="Peptidyl-tRNA hydrolase II"/>
    <property type="match status" value="1"/>
</dbReference>
<dbReference type="EC" id="3.1.1.29" evidence="1"/>
<reference evidence="6" key="1">
    <citation type="journal article" date="2011" name="Science">
        <title>The plant cell wall-decomposing machinery underlies the functional diversity of forest fungi.</title>
        <authorList>
            <person name="Eastwood D.C."/>
            <person name="Floudas D."/>
            <person name="Binder M."/>
            <person name="Majcherczyk A."/>
            <person name="Schneider P."/>
            <person name="Aerts A."/>
            <person name="Asiegbu F.O."/>
            <person name="Baker S.E."/>
            <person name="Barry K."/>
            <person name="Bendiksby M."/>
            <person name="Blumentritt M."/>
            <person name="Coutinho P.M."/>
            <person name="Cullen D."/>
            <person name="de Vries R.P."/>
            <person name="Gathman A."/>
            <person name="Goodell B."/>
            <person name="Henrissat B."/>
            <person name="Ihrmark K."/>
            <person name="Kauserud H."/>
            <person name="Kohler A."/>
            <person name="LaButti K."/>
            <person name="Lapidus A."/>
            <person name="Lavin J.L."/>
            <person name="Lee Y.-H."/>
            <person name="Lindquist E."/>
            <person name="Lilly W."/>
            <person name="Lucas S."/>
            <person name="Morin E."/>
            <person name="Murat C."/>
            <person name="Oguiza J.A."/>
            <person name="Park J."/>
            <person name="Pisabarro A.G."/>
            <person name="Riley R."/>
            <person name="Rosling A."/>
            <person name="Salamov A."/>
            <person name="Schmidt O."/>
            <person name="Schmutz J."/>
            <person name="Skrede I."/>
            <person name="Stenlid J."/>
            <person name="Wiebenga A."/>
            <person name="Xie X."/>
            <person name="Kuees U."/>
            <person name="Hibbett D.S."/>
            <person name="Hoffmeister D."/>
            <person name="Hoegberg N."/>
            <person name="Martin F."/>
            <person name="Grigoriev I.V."/>
            <person name="Watkinson S.C."/>
        </authorList>
    </citation>
    <scope>NUCLEOTIDE SEQUENCE [LARGE SCALE GENOMIC DNA]</scope>
    <source>
        <strain evidence="6">strain S7.3</strain>
    </source>
</reference>
<evidence type="ECO:0000256" key="4">
    <source>
        <dbReference type="SAM" id="MobiDB-lite"/>
    </source>
</evidence>
<evidence type="ECO:0000256" key="1">
    <source>
        <dbReference type="ARBA" id="ARBA00013260"/>
    </source>
</evidence>
<dbReference type="InterPro" id="IPR023476">
    <property type="entry name" value="Pep_tRNA_hydro_II_dom_sf"/>
</dbReference>
<organism evidence="6">
    <name type="scientific">Serpula lacrymans var. lacrymans (strain S7.3)</name>
    <name type="common">Dry rot fungus</name>
    <dbReference type="NCBI Taxonomy" id="936435"/>
    <lineage>
        <taxon>Eukaryota</taxon>
        <taxon>Fungi</taxon>
        <taxon>Dikarya</taxon>
        <taxon>Basidiomycota</taxon>
        <taxon>Agaricomycotina</taxon>
        <taxon>Agaricomycetes</taxon>
        <taxon>Agaricomycetidae</taxon>
        <taxon>Boletales</taxon>
        <taxon>Coniophorineae</taxon>
        <taxon>Serpulaceae</taxon>
        <taxon>Serpula</taxon>
    </lineage>
</organism>
<evidence type="ECO:0000313" key="6">
    <source>
        <dbReference type="Proteomes" id="UP000008063"/>
    </source>
</evidence>
<evidence type="ECO:0000256" key="2">
    <source>
        <dbReference type="ARBA" id="ARBA00022801"/>
    </source>
</evidence>
<feature type="compositionally biased region" description="Polar residues" evidence="4">
    <location>
        <begin position="29"/>
        <end position="40"/>
    </location>
</feature>
<dbReference type="PANTHER" id="PTHR46194:SF1">
    <property type="entry name" value="PEPTIDYL-TRNA HYDROLASE PTRHD1-RELATED"/>
    <property type="match status" value="1"/>
</dbReference>
<proteinExistence type="predicted"/>
<evidence type="ECO:0000313" key="5">
    <source>
        <dbReference type="EMBL" id="EGN92753.1"/>
    </source>
</evidence>
<dbReference type="AlphaFoldDB" id="F8QG05"/>
<evidence type="ECO:0000256" key="3">
    <source>
        <dbReference type="ARBA" id="ARBA00048707"/>
    </source>
</evidence>
<name>F8QG05_SERL3</name>
<gene>
    <name evidence="5" type="ORF">SERLA73DRAFT_79321</name>
</gene>
<keyword evidence="2" id="KW-0378">Hydrolase</keyword>
<comment type="catalytic activity">
    <reaction evidence="3">
        <text>an N-acyl-L-alpha-aminoacyl-tRNA + H2O = an N-acyl-L-amino acid + a tRNA + H(+)</text>
        <dbReference type="Rhea" id="RHEA:54448"/>
        <dbReference type="Rhea" id="RHEA-COMP:10123"/>
        <dbReference type="Rhea" id="RHEA-COMP:13883"/>
        <dbReference type="ChEBI" id="CHEBI:15377"/>
        <dbReference type="ChEBI" id="CHEBI:15378"/>
        <dbReference type="ChEBI" id="CHEBI:59874"/>
        <dbReference type="ChEBI" id="CHEBI:78442"/>
        <dbReference type="ChEBI" id="CHEBI:138191"/>
        <dbReference type="EC" id="3.1.1.29"/>
    </reaction>
</comment>
<dbReference type="Proteomes" id="UP000008063">
    <property type="component" value="Unassembled WGS sequence"/>
</dbReference>
<dbReference type="PANTHER" id="PTHR46194">
    <property type="entry name" value="PEPTIDYL-TRNA HYDROLASE PTRHD1-RELATED"/>
    <property type="match status" value="1"/>
</dbReference>
<accession>F8QG05</accession>
<dbReference type="Gene3D" id="3.40.1490.10">
    <property type="entry name" value="Bit1"/>
    <property type="match status" value="1"/>
</dbReference>
<feature type="region of interest" description="Disordered" evidence="4">
    <location>
        <begin position="25"/>
        <end position="69"/>
    </location>
</feature>
<keyword evidence="6" id="KW-1185">Reference proteome</keyword>
<sequence>MMHSSPQTSSSSSLSPRLSSIRFDEESLATDTANPKANTPSDDDSSNATGAIPTLPLQPAPEKSEKHEDADADPLVIQIVVRRDLLDVSTLIYLVSCIRVGVIRVIRVGVGIWITQVHLFQENSENSGKWCGAFDLMVDVQDWNSEWAANSARIDCAGLELVDRDISGLVYARETHRSSPCPSFHPFLNEYSSAISKNLLARSLTCPQAENWGVGPLMAQVAHAATAVLHETRTRPETIAYLSDLKNMRKVVLQAPDLPSLLKLSSLLSAPSPAPAPASNPPSSMATGTIDQPTQAIPHHLWVEQPENIPTCLALAPNRREKPVRRALDKARCRLWR</sequence>
<dbReference type="EMBL" id="GL945499">
    <property type="protein sequence ID" value="EGN92753.1"/>
    <property type="molecule type" value="Genomic_DNA"/>
</dbReference>
<protein>
    <recommendedName>
        <fullName evidence="1">peptidyl-tRNA hydrolase</fullName>
        <ecNumber evidence="1">3.1.1.29</ecNumber>
    </recommendedName>
</protein>
<feature type="region of interest" description="Disordered" evidence="4">
    <location>
        <begin position="271"/>
        <end position="291"/>
    </location>
</feature>
<dbReference type="GO" id="GO:0004045">
    <property type="term" value="F:peptidyl-tRNA hydrolase activity"/>
    <property type="evidence" value="ECO:0007669"/>
    <property type="project" value="UniProtKB-EC"/>
</dbReference>